<dbReference type="KEGG" id="ssao:94302078"/>
<dbReference type="Proteomes" id="UP000018208">
    <property type="component" value="Unassembled WGS sequence"/>
</dbReference>
<gene>
    <name evidence="1" type="ORF">SS50377_28055</name>
</gene>
<protein>
    <submittedName>
        <fullName evidence="1">Uncharacterized protein</fullName>
    </submittedName>
</protein>
<dbReference type="GeneID" id="94302078"/>
<dbReference type="RefSeq" id="XP_067760853.1">
    <property type="nucleotide sequence ID" value="XM_067911831.1"/>
</dbReference>
<evidence type="ECO:0000313" key="2">
    <source>
        <dbReference type="Proteomes" id="UP000018208"/>
    </source>
</evidence>
<dbReference type="EMBL" id="AUWU02000008">
    <property type="protein sequence ID" value="KAH0570080.1"/>
    <property type="molecule type" value="Genomic_DNA"/>
</dbReference>
<proteinExistence type="predicted"/>
<dbReference type="AlphaFoldDB" id="A0A9P8RUY2"/>
<evidence type="ECO:0000313" key="1">
    <source>
        <dbReference type="EMBL" id="KAH0570080.1"/>
    </source>
</evidence>
<sequence>MNIFTIKFKNFGFLDLIQFVAQYRELQQDVLVAFRLKLEILFDEPLILECLRNQNLKYLTVYLALSLDVFKYRKYLLELLYDYRKIIVNGTIHRMDEIVNKYIQGKQIFE</sequence>
<reference evidence="1 2" key="1">
    <citation type="journal article" date="2014" name="PLoS Genet.">
        <title>The Genome of Spironucleus salmonicida Highlights a Fish Pathogen Adapted to Fluctuating Environments.</title>
        <authorList>
            <person name="Xu F."/>
            <person name="Jerlstrom-Hultqvist J."/>
            <person name="Einarsson E."/>
            <person name="Astvaldsson A."/>
            <person name="Svard S.G."/>
            <person name="Andersson J.O."/>
        </authorList>
    </citation>
    <scope>NUCLEOTIDE SEQUENCE [LARGE SCALE GENOMIC DNA]</scope>
    <source>
        <strain evidence="1 2">ATCC 50377</strain>
    </source>
</reference>
<accession>A0A9P8RUY2</accession>
<name>A0A9P8RUY2_9EUKA</name>
<organism evidence="1 2">
    <name type="scientific">Spironucleus salmonicida</name>
    <dbReference type="NCBI Taxonomy" id="348837"/>
    <lineage>
        <taxon>Eukaryota</taxon>
        <taxon>Metamonada</taxon>
        <taxon>Diplomonadida</taxon>
        <taxon>Hexamitidae</taxon>
        <taxon>Hexamitinae</taxon>
        <taxon>Spironucleus</taxon>
    </lineage>
</organism>
<keyword evidence="2" id="KW-1185">Reference proteome</keyword>
<comment type="caution">
    <text evidence="1">The sequence shown here is derived from an EMBL/GenBank/DDBJ whole genome shotgun (WGS) entry which is preliminary data.</text>
</comment>